<comment type="caution">
    <text evidence="1">The sequence shown here is derived from an EMBL/GenBank/DDBJ whole genome shotgun (WGS) entry which is preliminary data.</text>
</comment>
<organism evidence="1 2">
    <name type="scientific">Chryseobacterium tagetis</name>
    <dbReference type="NCBI Taxonomy" id="2801334"/>
    <lineage>
        <taxon>Bacteria</taxon>
        <taxon>Pseudomonadati</taxon>
        <taxon>Bacteroidota</taxon>
        <taxon>Flavobacteriia</taxon>
        <taxon>Flavobacteriales</taxon>
        <taxon>Weeksellaceae</taxon>
        <taxon>Chryseobacterium group</taxon>
        <taxon>Chryseobacterium</taxon>
    </lineage>
</organism>
<keyword evidence="2" id="KW-1185">Reference proteome</keyword>
<protein>
    <submittedName>
        <fullName evidence="1">GLPGLI family protein</fullName>
    </submittedName>
</protein>
<gene>
    <name evidence="1" type="ORF">JI747_014505</name>
</gene>
<dbReference type="RefSeq" id="WP_225689616.1">
    <property type="nucleotide sequence ID" value="NZ_JAERSE020000004.1"/>
</dbReference>
<evidence type="ECO:0000313" key="2">
    <source>
        <dbReference type="Proteomes" id="UP000618240"/>
    </source>
</evidence>
<reference evidence="1 2" key="1">
    <citation type="submission" date="2021-09" db="EMBL/GenBank/DDBJ databases">
        <title>Genome sequencing and assembly of Chryseobacterium sp. RG1.</title>
        <authorList>
            <person name="Chhetri G."/>
        </authorList>
    </citation>
    <scope>NUCLEOTIDE SEQUENCE [LARGE SCALE GENOMIC DNA]</scope>
    <source>
        <strain evidence="1 2">RG1</strain>
    </source>
</reference>
<dbReference type="NCBIfam" id="TIGR01200">
    <property type="entry name" value="GLPGLI"/>
    <property type="match status" value="1"/>
</dbReference>
<name>A0ABS8A325_9FLAO</name>
<dbReference type="Proteomes" id="UP000618240">
    <property type="component" value="Unassembled WGS sequence"/>
</dbReference>
<dbReference type="InterPro" id="IPR005901">
    <property type="entry name" value="GLPGLI"/>
</dbReference>
<evidence type="ECO:0000313" key="1">
    <source>
        <dbReference type="EMBL" id="MCA6068399.1"/>
    </source>
</evidence>
<sequence>MKKILSFTVMLISFFYYSQTNRFFYELKSRKDSTQDYKQNIMVLDINPKSVKFYDKVLLDKDSINKNNLSGEVSRTNTGTDQLIVRDANSYTNKWYRDFFEYFVISTTDKMKWELSKETITYEGYTLQKATTDFGGRKWTAWFADSVNIPEGPYKFRGLPGLIFLLKDSQENFVYKLVKNTKFNKTYDTSSFLENHYDKKAVKTNVKNFNTYLIDIYNNPTRSMSENIKNGNKVSVKDADITSVAELNQKKKMMQKMIKNRYIYLEQDKQPKFD</sequence>
<proteinExistence type="predicted"/>
<accession>A0ABS8A325</accession>
<dbReference type="EMBL" id="JAERSE020000004">
    <property type="protein sequence ID" value="MCA6068399.1"/>
    <property type="molecule type" value="Genomic_DNA"/>
</dbReference>